<gene>
    <name evidence="3" type="ORF">A3G33_10620</name>
</gene>
<dbReference type="InterPro" id="IPR016181">
    <property type="entry name" value="Acyl_CoA_acyltransferase"/>
</dbReference>
<accession>A0A1G1KRJ0</accession>
<dbReference type="CDD" id="cd04301">
    <property type="entry name" value="NAT_SF"/>
    <property type="match status" value="1"/>
</dbReference>
<name>A0A1G1KRJ0_9BACT</name>
<dbReference type="InterPro" id="IPR050769">
    <property type="entry name" value="NAT_camello-type"/>
</dbReference>
<comment type="caution">
    <text evidence="3">The sequence shown here is derived from an EMBL/GenBank/DDBJ whole genome shotgun (WGS) entry which is preliminary data.</text>
</comment>
<dbReference type="PROSITE" id="PS51186">
    <property type="entry name" value="GNAT"/>
    <property type="match status" value="1"/>
</dbReference>
<dbReference type="GO" id="GO:0008080">
    <property type="term" value="F:N-acetyltransferase activity"/>
    <property type="evidence" value="ECO:0007669"/>
    <property type="project" value="InterPro"/>
</dbReference>
<proteinExistence type="predicted"/>
<dbReference type="SUPFAM" id="SSF55729">
    <property type="entry name" value="Acyl-CoA N-acyltransferases (Nat)"/>
    <property type="match status" value="1"/>
</dbReference>
<protein>
    <recommendedName>
        <fullName evidence="2">N-acetyltransferase domain-containing protein</fullName>
    </recommendedName>
</protein>
<evidence type="ECO:0000259" key="2">
    <source>
        <dbReference type="PROSITE" id="PS51186"/>
    </source>
</evidence>
<sequence>MTQNNSIKIQKCEKQHVESVRSLIEGVLSKEFPAEHQAYPPNDLMDILDSYGKLGEAFFVALDHGTVVGTVGIKKDDDRTALLRRLFVLPEYRGKKLGEKLVERAIDFCHEVGYDELIFKTTSTMKNANRLCEHVGFLMRARLDLGPIQLMKYMLNLKKTAGELSRKG</sequence>
<dbReference type="Pfam" id="PF00583">
    <property type="entry name" value="Acetyltransf_1"/>
    <property type="match status" value="1"/>
</dbReference>
<organism evidence="3 4">
    <name type="scientific">Candidatus Danuiimicrobium aquiferis</name>
    <dbReference type="NCBI Taxonomy" id="1801832"/>
    <lineage>
        <taxon>Bacteria</taxon>
        <taxon>Pseudomonadati</taxon>
        <taxon>Candidatus Omnitrophota</taxon>
        <taxon>Candidatus Danuiimicrobium</taxon>
    </lineage>
</organism>
<dbReference type="AlphaFoldDB" id="A0A1G1KRJ0"/>
<keyword evidence="1" id="KW-0808">Transferase</keyword>
<evidence type="ECO:0000313" key="4">
    <source>
        <dbReference type="Proteomes" id="UP000178187"/>
    </source>
</evidence>
<evidence type="ECO:0000256" key="1">
    <source>
        <dbReference type="ARBA" id="ARBA00022679"/>
    </source>
</evidence>
<dbReference type="Proteomes" id="UP000178187">
    <property type="component" value="Unassembled WGS sequence"/>
</dbReference>
<dbReference type="Gene3D" id="3.40.630.30">
    <property type="match status" value="1"/>
</dbReference>
<dbReference type="InterPro" id="IPR000182">
    <property type="entry name" value="GNAT_dom"/>
</dbReference>
<evidence type="ECO:0000313" key="3">
    <source>
        <dbReference type="EMBL" id="OGW95422.1"/>
    </source>
</evidence>
<dbReference type="PANTHER" id="PTHR13947">
    <property type="entry name" value="GNAT FAMILY N-ACETYLTRANSFERASE"/>
    <property type="match status" value="1"/>
</dbReference>
<dbReference type="PANTHER" id="PTHR13947:SF37">
    <property type="entry name" value="LD18367P"/>
    <property type="match status" value="1"/>
</dbReference>
<feature type="domain" description="N-acetyltransferase" evidence="2">
    <location>
        <begin position="18"/>
        <end position="156"/>
    </location>
</feature>
<reference evidence="3 4" key="1">
    <citation type="journal article" date="2016" name="Nat. Commun.">
        <title>Thousands of microbial genomes shed light on interconnected biogeochemical processes in an aquifer system.</title>
        <authorList>
            <person name="Anantharaman K."/>
            <person name="Brown C.T."/>
            <person name="Hug L.A."/>
            <person name="Sharon I."/>
            <person name="Castelle C.J."/>
            <person name="Probst A.J."/>
            <person name="Thomas B.C."/>
            <person name="Singh A."/>
            <person name="Wilkins M.J."/>
            <person name="Karaoz U."/>
            <person name="Brodie E.L."/>
            <person name="Williams K.H."/>
            <person name="Hubbard S.S."/>
            <person name="Banfield J.F."/>
        </authorList>
    </citation>
    <scope>NUCLEOTIDE SEQUENCE [LARGE SCALE GENOMIC DNA]</scope>
</reference>
<dbReference type="EMBL" id="MHFR01000063">
    <property type="protein sequence ID" value="OGW95422.1"/>
    <property type="molecule type" value="Genomic_DNA"/>
</dbReference>